<sequence length="534" mass="57035">MLDGADDDAVESIDAIPGADDAIDDGPTPHRARLLTLAREADALTGPKKDAKLAALVKEVNALLKDGFDPIVFCRFIDTAEYVAANLADELKKSVTVVAVTGTLPPSERAQRIRDLTETDGRRVLVATDCLSEGVNLQEGFQAVIHYDLAWNPTRHEQREGRVDRFGQKAEIVKAVTIYGVDTRIDGIVLDVLIRKHRQIAATTGVSVPVPDSSDSVVEALLEGLLLRGQDPDQLVLDLGLAEQSGALHREWESAAEREKASRTKYAQRSIHPEEVAAEVADIRRALGTHADIEAFASEALRSLGASVTTTADGFTAVTATLTAGVKDALPARHKEPYPFHRALPIERTHALLSRTDPAVEAIARHVLDAALDPTVPDDQRPARRAGVMRTNAVTTRTTILLVRFRFHAELPLAAGGTRPLVVEDARLLGFTGAPDSAVWLDDNAVEQIAVARPDGNVAADLAVAAAARVLDGLSALAPKLDELADELAGQVLDSHRRARAGAGAARRGLKVTAQKPPDILGAYVFLPVAGGTQ</sequence>
<dbReference type="InterPro" id="IPR049730">
    <property type="entry name" value="SNF2/RAD54-like_C"/>
</dbReference>
<organism evidence="3">
    <name type="scientific">freshwater metagenome</name>
    <dbReference type="NCBI Taxonomy" id="449393"/>
    <lineage>
        <taxon>unclassified sequences</taxon>
        <taxon>metagenomes</taxon>
        <taxon>ecological metagenomes</taxon>
    </lineage>
</organism>
<dbReference type="EMBL" id="CAFBLS010000181">
    <property type="protein sequence ID" value="CAB4881817.1"/>
    <property type="molecule type" value="Genomic_DNA"/>
</dbReference>
<reference evidence="3" key="1">
    <citation type="submission" date="2020-05" db="EMBL/GenBank/DDBJ databases">
        <authorList>
            <person name="Chiriac C."/>
            <person name="Salcher M."/>
            <person name="Ghai R."/>
            <person name="Kavagutti S V."/>
        </authorList>
    </citation>
    <scope>NUCLEOTIDE SEQUENCE</scope>
</reference>
<dbReference type="InterPro" id="IPR001650">
    <property type="entry name" value="Helicase_C-like"/>
</dbReference>
<evidence type="ECO:0000256" key="1">
    <source>
        <dbReference type="ARBA" id="ARBA00022801"/>
    </source>
</evidence>
<dbReference type="Gene3D" id="3.40.50.300">
    <property type="entry name" value="P-loop containing nucleotide triphosphate hydrolases"/>
    <property type="match status" value="1"/>
</dbReference>
<dbReference type="PROSITE" id="PS51194">
    <property type="entry name" value="HELICASE_CTER"/>
    <property type="match status" value="1"/>
</dbReference>
<proteinExistence type="predicted"/>
<dbReference type="PANTHER" id="PTHR45766">
    <property type="entry name" value="DNA ANNEALING HELICASE AND ENDONUCLEASE ZRANB3 FAMILY MEMBER"/>
    <property type="match status" value="1"/>
</dbReference>
<keyword evidence="1" id="KW-0378">Hydrolase</keyword>
<dbReference type="InterPro" id="IPR027417">
    <property type="entry name" value="P-loop_NTPase"/>
</dbReference>
<dbReference type="SUPFAM" id="SSF52540">
    <property type="entry name" value="P-loop containing nucleoside triphosphate hydrolases"/>
    <property type="match status" value="1"/>
</dbReference>
<dbReference type="PANTHER" id="PTHR45766:SF6">
    <property type="entry name" value="SWI_SNF-RELATED MATRIX-ASSOCIATED ACTIN-DEPENDENT REGULATOR OF CHROMATIN SUBFAMILY A-LIKE PROTEIN 1"/>
    <property type="match status" value="1"/>
</dbReference>
<dbReference type="SMART" id="SM00490">
    <property type="entry name" value="HELICc"/>
    <property type="match status" value="1"/>
</dbReference>
<gene>
    <name evidence="3" type="ORF">UFOPK3402_01379</name>
</gene>
<dbReference type="Pfam" id="PF00271">
    <property type="entry name" value="Helicase_C"/>
    <property type="match status" value="1"/>
</dbReference>
<evidence type="ECO:0000313" key="3">
    <source>
        <dbReference type="EMBL" id="CAB4881817.1"/>
    </source>
</evidence>
<dbReference type="CDD" id="cd18793">
    <property type="entry name" value="SF2_C_SNF"/>
    <property type="match status" value="1"/>
</dbReference>
<name>A0A6J7EEU3_9ZZZZ</name>
<evidence type="ECO:0000259" key="2">
    <source>
        <dbReference type="PROSITE" id="PS51194"/>
    </source>
</evidence>
<accession>A0A6J7EEU3</accession>
<dbReference type="AlphaFoldDB" id="A0A6J7EEU3"/>
<feature type="domain" description="Helicase C-terminal" evidence="2">
    <location>
        <begin position="55"/>
        <end position="222"/>
    </location>
</feature>
<protein>
    <submittedName>
        <fullName evidence="3">Unannotated protein</fullName>
    </submittedName>
</protein>
<dbReference type="GO" id="GO:0016787">
    <property type="term" value="F:hydrolase activity"/>
    <property type="evidence" value="ECO:0007669"/>
    <property type="project" value="UniProtKB-KW"/>
</dbReference>